<dbReference type="InterPro" id="IPR012674">
    <property type="entry name" value="Calycin"/>
</dbReference>
<reference evidence="1 2" key="1">
    <citation type="submission" date="2023-10" db="EMBL/GenBank/DDBJ databases">
        <authorList>
            <person name="Botero Cardona J."/>
        </authorList>
    </citation>
    <scope>NUCLEOTIDE SEQUENCE [LARGE SCALE GENOMIC DNA]</scope>
    <source>
        <strain evidence="1 2">R-54839</strain>
    </source>
</reference>
<evidence type="ECO:0000313" key="2">
    <source>
        <dbReference type="Proteomes" id="UP001314261"/>
    </source>
</evidence>
<accession>A0ABM9MW02</accession>
<name>A0ABM9MW02_9LACO</name>
<dbReference type="Pfam" id="PF09148">
    <property type="entry name" value="DUF1934"/>
    <property type="match status" value="1"/>
</dbReference>
<dbReference type="Gene3D" id="2.40.128.20">
    <property type="match status" value="1"/>
</dbReference>
<comment type="caution">
    <text evidence="1">The sequence shown here is derived from an EMBL/GenBank/DDBJ whole genome shotgun (WGS) entry which is preliminary data.</text>
</comment>
<dbReference type="EMBL" id="CAUZLR010000006">
    <property type="protein sequence ID" value="CAK1244124.1"/>
    <property type="molecule type" value="Genomic_DNA"/>
</dbReference>
<proteinExistence type="predicted"/>
<dbReference type="RefSeq" id="WP_187753481.1">
    <property type="nucleotide sequence ID" value="NZ_CAUZLK010000002.1"/>
</dbReference>
<keyword evidence="2" id="KW-1185">Reference proteome</keyword>
<dbReference type="Proteomes" id="UP001314261">
    <property type="component" value="Unassembled WGS sequence"/>
</dbReference>
<gene>
    <name evidence="1" type="ORF">R54839_PPFHFPJH_01035</name>
</gene>
<protein>
    <submittedName>
        <fullName evidence="1">DUF1934 family (YwiB)</fullName>
    </submittedName>
</protein>
<evidence type="ECO:0000313" key="1">
    <source>
        <dbReference type="EMBL" id="CAK1244124.1"/>
    </source>
</evidence>
<dbReference type="InterPro" id="IPR015231">
    <property type="entry name" value="DUF1934"/>
</dbReference>
<organism evidence="1 2">
    <name type="scientific">Fructobacillus fructosus</name>
    <dbReference type="NCBI Taxonomy" id="1631"/>
    <lineage>
        <taxon>Bacteria</taxon>
        <taxon>Bacillati</taxon>
        <taxon>Bacillota</taxon>
        <taxon>Bacilli</taxon>
        <taxon>Lactobacillales</taxon>
        <taxon>Lactobacillaceae</taxon>
        <taxon>Fructobacillus</taxon>
    </lineage>
</organism>
<sequence length="140" mass="15401">MAGKAVNVTFDSKIFQDGGDESYQVQATGQLVQKGASWYLTYDEELPEQPVTQVLVKIEPDRLAITRTNVLKTRLVFEKGLVDHQPYQTAAGMMLLGTNTKTLRIDIDAVSGMGQVELAYSLSANGEVVGQYQVSLQFVQ</sequence>
<dbReference type="SUPFAM" id="SSF50814">
    <property type="entry name" value="Lipocalins"/>
    <property type="match status" value="1"/>
</dbReference>